<dbReference type="AlphaFoldDB" id="A0A1F8BE45"/>
<dbReference type="SUPFAM" id="SSF49329">
    <property type="entry name" value="Cu,Zn superoxide dismutase-like"/>
    <property type="match status" value="1"/>
</dbReference>
<proteinExistence type="inferred from homology"/>
<organism evidence="3 4">
    <name type="scientific">Candidatus Woesebacteria bacterium RIFCSPLOWO2_01_FULL_39_21</name>
    <dbReference type="NCBI Taxonomy" id="1802519"/>
    <lineage>
        <taxon>Bacteria</taxon>
        <taxon>Candidatus Woeseibacteriota</taxon>
    </lineage>
</organism>
<dbReference type="Proteomes" id="UP000177082">
    <property type="component" value="Unassembled WGS sequence"/>
</dbReference>
<dbReference type="EMBL" id="MGHF01000035">
    <property type="protein sequence ID" value="OGM61588.1"/>
    <property type="molecule type" value="Genomic_DNA"/>
</dbReference>
<evidence type="ECO:0000256" key="2">
    <source>
        <dbReference type="SAM" id="Phobius"/>
    </source>
</evidence>
<dbReference type="GO" id="GO:0006801">
    <property type="term" value="P:superoxide metabolic process"/>
    <property type="evidence" value="ECO:0007669"/>
    <property type="project" value="InterPro"/>
</dbReference>
<comment type="caution">
    <text evidence="3">The sequence shown here is derived from an EMBL/GenBank/DDBJ whole genome shotgun (WGS) entry which is preliminary data.</text>
</comment>
<keyword evidence="2" id="KW-0472">Membrane</keyword>
<evidence type="ECO:0000313" key="4">
    <source>
        <dbReference type="Proteomes" id="UP000177082"/>
    </source>
</evidence>
<keyword evidence="2" id="KW-1133">Transmembrane helix</keyword>
<comment type="similarity">
    <text evidence="1">Belongs to the Cu-Zn superoxide dismutase family.</text>
</comment>
<gene>
    <name evidence="3" type="ORF">A2961_03960</name>
</gene>
<name>A0A1F8BE45_9BACT</name>
<feature type="transmembrane region" description="Helical" evidence="2">
    <location>
        <begin position="21"/>
        <end position="41"/>
    </location>
</feature>
<dbReference type="InterPro" id="IPR036423">
    <property type="entry name" value="SOD-like_Cu/Zn_dom_sf"/>
</dbReference>
<protein>
    <recommendedName>
        <fullName evidence="5">CHRD domain-containing protein</fullName>
    </recommendedName>
</protein>
<evidence type="ECO:0000313" key="3">
    <source>
        <dbReference type="EMBL" id="OGM61588.1"/>
    </source>
</evidence>
<accession>A0A1F8BE45</accession>
<dbReference type="GO" id="GO:0046872">
    <property type="term" value="F:metal ion binding"/>
    <property type="evidence" value="ECO:0007669"/>
    <property type="project" value="InterPro"/>
</dbReference>
<evidence type="ECO:0008006" key="5">
    <source>
        <dbReference type="Google" id="ProtNLM"/>
    </source>
</evidence>
<keyword evidence="2" id="KW-0812">Transmembrane</keyword>
<sequence length="163" mass="18172">MAIKKKSSHYFEDNLISSKNILMLLGVLFLSLFLLIFTRSIRNTSRIESTQNIIPPEVQIRLTEINKSNEEGFVTLTQEFGKKVKVVIELENTPRNIRQPAHIHKGSCIDLGNVLFSLNDVVNGKSETTIVTSMAELSQMLPLAVNVHKSTSQASLFVSCGNL</sequence>
<reference evidence="3 4" key="1">
    <citation type="journal article" date="2016" name="Nat. Commun.">
        <title>Thousands of microbial genomes shed light on interconnected biogeochemical processes in an aquifer system.</title>
        <authorList>
            <person name="Anantharaman K."/>
            <person name="Brown C.T."/>
            <person name="Hug L.A."/>
            <person name="Sharon I."/>
            <person name="Castelle C.J."/>
            <person name="Probst A.J."/>
            <person name="Thomas B.C."/>
            <person name="Singh A."/>
            <person name="Wilkins M.J."/>
            <person name="Karaoz U."/>
            <person name="Brodie E.L."/>
            <person name="Williams K.H."/>
            <person name="Hubbard S.S."/>
            <person name="Banfield J.F."/>
        </authorList>
    </citation>
    <scope>NUCLEOTIDE SEQUENCE [LARGE SCALE GENOMIC DNA]</scope>
</reference>
<evidence type="ECO:0000256" key="1">
    <source>
        <dbReference type="ARBA" id="ARBA00010457"/>
    </source>
</evidence>